<organism evidence="2 5">
    <name type="scientific">Gluconacetobacter dulcium</name>
    <dbReference type="NCBI Taxonomy" id="2729096"/>
    <lineage>
        <taxon>Bacteria</taxon>
        <taxon>Pseudomonadati</taxon>
        <taxon>Pseudomonadota</taxon>
        <taxon>Alphaproteobacteria</taxon>
        <taxon>Acetobacterales</taxon>
        <taxon>Acetobacteraceae</taxon>
        <taxon>Gluconacetobacter</taxon>
    </lineage>
</organism>
<evidence type="ECO:0000256" key="1">
    <source>
        <dbReference type="SAM" id="MobiDB-lite"/>
    </source>
</evidence>
<gene>
    <name evidence="3" type="ORF">HLH25_15640</name>
    <name evidence="2" type="ORF">HLH26_15750</name>
</gene>
<reference evidence="4 5" key="1">
    <citation type="submission" date="2020-04" db="EMBL/GenBank/DDBJ databases">
        <title>Description of novel Gluconacetobacter.</title>
        <authorList>
            <person name="Sombolestani A."/>
        </authorList>
    </citation>
    <scope>NUCLEOTIDE SEQUENCE [LARGE SCALE GENOMIC DNA]</scope>
    <source>
        <strain evidence="3 4">LMG 1728</strain>
        <strain evidence="2 5">LMG 1731</strain>
    </source>
</reference>
<evidence type="ECO:0000313" key="4">
    <source>
        <dbReference type="Proteomes" id="UP000540490"/>
    </source>
</evidence>
<protein>
    <submittedName>
        <fullName evidence="2">Uncharacterized protein</fullName>
    </submittedName>
</protein>
<comment type="caution">
    <text evidence="2">The sequence shown here is derived from an EMBL/GenBank/DDBJ whole genome shotgun (WGS) entry which is preliminary data.</text>
</comment>
<proteinExistence type="predicted"/>
<dbReference type="Proteomes" id="UP000540490">
    <property type="component" value="Unassembled WGS sequence"/>
</dbReference>
<name>A0A7W4NTU7_9PROT</name>
<dbReference type="AlphaFoldDB" id="A0A7W4NTU7"/>
<feature type="region of interest" description="Disordered" evidence="1">
    <location>
        <begin position="52"/>
        <end position="77"/>
    </location>
</feature>
<dbReference type="EMBL" id="JABEQO010000022">
    <property type="protein sequence ID" value="MBB2165959.1"/>
    <property type="molecule type" value="Genomic_DNA"/>
</dbReference>
<evidence type="ECO:0000313" key="3">
    <source>
        <dbReference type="EMBL" id="MBB2195038.1"/>
    </source>
</evidence>
<dbReference type="Gene3D" id="3.10.310.70">
    <property type="match status" value="1"/>
</dbReference>
<evidence type="ECO:0000313" key="5">
    <source>
        <dbReference type="Proteomes" id="UP000561077"/>
    </source>
</evidence>
<accession>A0A7W4NTU7</accession>
<keyword evidence="4" id="KW-1185">Reference proteome</keyword>
<evidence type="ECO:0000313" key="2">
    <source>
        <dbReference type="EMBL" id="MBB2165959.1"/>
    </source>
</evidence>
<dbReference type="EMBL" id="JABEQN010000022">
    <property type="protein sequence ID" value="MBB2195038.1"/>
    <property type="molecule type" value="Genomic_DNA"/>
</dbReference>
<dbReference type="Proteomes" id="UP000561077">
    <property type="component" value="Unassembled WGS sequence"/>
</dbReference>
<dbReference type="RefSeq" id="WP_182974953.1">
    <property type="nucleotide sequence ID" value="NZ_JABEQN010000022.1"/>
</dbReference>
<sequence length="77" mass="8122">MVRDWFYEAMQAAGLRTKKAALDSIDSTRPIIVPPSFGHSLSANSAALQRAGITTSSPNPTGGQVVYNTGSFSPPVQ</sequence>